<organism evidence="4">
    <name type="scientific">bioreactor metagenome</name>
    <dbReference type="NCBI Taxonomy" id="1076179"/>
    <lineage>
        <taxon>unclassified sequences</taxon>
        <taxon>metagenomes</taxon>
        <taxon>ecological metagenomes</taxon>
    </lineage>
</organism>
<dbReference type="Gene3D" id="3.40.50.1000">
    <property type="entry name" value="HAD superfamily/HAD-like"/>
    <property type="match status" value="1"/>
</dbReference>
<dbReference type="PANTHER" id="PTHR43344:SF13">
    <property type="entry name" value="PHOSPHATASE RV3661-RELATED"/>
    <property type="match status" value="1"/>
</dbReference>
<sequence>MIASYILLKLHDGGFFANKKSGFGLRILIFRIILRNRAFFHHHVFWEIGLLMISYYWFDMDHTLIDNDCDVSWKHFVVLKKMADAGETERLADHYYRQYLAGTLDPTEFMDFQLREFRGNTPETMAALAMEHFETMVKPKLYRDAAALCHKLAANRLPLAIVTSTNTVIARPVADFLGFSELFGAQPEIKNNRYTGTLTGVYPAGPGKAVILQNYCKEHHLSPDQFAYYGDSIHDHFILELVGEPHAVNPGEQLSAVAREKHWDIIHFQ</sequence>
<dbReference type="Gene3D" id="1.20.1440.100">
    <property type="entry name" value="SG protein - dephosphorylation function"/>
    <property type="match status" value="1"/>
</dbReference>
<proteinExistence type="predicted"/>
<accession>A0A644Z0S3</accession>
<dbReference type="Pfam" id="PF12710">
    <property type="entry name" value="HAD"/>
    <property type="match status" value="1"/>
</dbReference>
<name>A0A644Z0S3_9ZZZZ</name>
<protein>
    <submittedName>
        <fullName evidence="4">Phosphoserine phosphatase SerB1</fullName>
        <ecNumber evidence="4">3.1.3.3</ecNumber>
    </submittedName>
</protein>
<dbReference type="EC" id="3.1.3.3" evidence="4"/>
<dbReference type="SUPFAM" id="SSF56784">
    <property type="entry name" value="HAD-like"/>
    <property type="match status" value="1"/>
</dbReference>
<keyword evidence="1" id="KW-0479">Metal-binding</keyword>
<dbReference type="AlphaFoldDB" id="A0A644Z0S3"/>
<evidence type="ECO:0000256" key="1">
    <source>
        <dbReference type="ARBA" id="ARBA00022723"/>
    </source>
</evidence>
<evidence type="ECO:0000256" key="3">
    <source>
        <dbReference type="ARBA" id="ARBA00022842"/>
    </source>
</evidence>
<dbReference type="PANTHER" id="PTHR43344">
    <property type="entry name" value="PHOSPHOSERINE PHOSPHATASE"/>
    <property type="match status" value="1"/>
</dbReference>
<dbReference type="GO" id="GO:0046872">
    <property type="term" value="F:metal ion binding"/>
    <property type="evidence" value="ECO:0007669"/>
    <property type="project" value="UniProtKB-KW"/>
</dbReference>
<comment type="caution">
    <text evidence="4">The sequence shown here is derived from an EMBL/GenBank/DDBJ whole genome shotgun (WGS) entry which is preliminary data.</text>
</comment>
<dbReference type="InterPro" id="IPR023214">
    <property type="entry name" value="HAD_sf"/>
</dbReference>
<keyword evidence="2 4" id="KW-0378">Hydrolase</keyword>
<dbReference type="InterPro" id="IPR050582">
    <property type="entry name" value="HAD-like_SerB"/>
</dbReference>
<evidence type="ECO:0000256" key="2">
    <source>
        <dbReference type="ARBA" id="ARBA00022801"/>
    </source>
</evidence>
<keyword evidence="3" id="KW-0460">Magnesium</keyword>
<gene>
    <name evidence="4" type="primary">serB1_1</name>
    <name evidence="4" type="ORF">SDC9_81009</name>
</gene>
<dbReference type="InterPro" id="IPR036412">
    <property type="entry name" value="HAD-like_sf"/>
</dbReference>
<dbReference type="GO" id="GO:0016787">
    <property type="term" value="F:hydrolase activity"/>
    <property type="evidence" value="ECO:0007669"/>
    <property type="project" value="UniProtKB-KW"/>
</dbReference>
<evidence type="ECO:0000313" key="4">
    <source>
        <dbReference type="EMBL" id="MPM34426.1"/>
    </source>
</evidence>
<dbReference type="NCBIfam" id="TIGR01488">
    <property type="entry name" value="HAD-SF-IB"/>
    <property type="match status" value="1"/>
</dbReference>
<dbReference type="EMBL" id="VSSQ01006970">
    <property type="protein sequence ID" value="MPM34426.1"/>
    <property type="molecule type" value="Genomic_DNA"/>
</dbReference>
<reference evidence="4" key="1">
    <citation type="submission" date="2019-08" db="EMBL/GenBank/DDBJ databases">
        <authorList>
            <person name="Kucharzyk K."/>
            <person name="Murdoch R.W."/>
            <person name="Higgins S."/>
            <person name="Loffler F."/>
        </authorList>
    </citation>
    <scope>NUCLEOTIDE SEQUENCE</scope>
</reference>